<comment type="caution">
    <text evidence="2">The sequence shown here is derived from an EMBL/GenBank/DDBJ whole genome shotgun (WGS) entry which is preliminary data.</text>
</comment>
<dbReference type="Pfam" id="PF01408">
    <property type="entry name" value="GFO_IDH_MocA"/>
    <property type="match status" value="1"/>
</dbReference>
<dbReference type="Proteomes" id="UP000006222">
    <property type="component" value="Unassembled WGS sequence"/>
</dbReference>
<proteinExistence type="predicted"/>
<dbReference type="InterPro" id="IPR006311">
    <property type="entry name" value="TAT_signal"/>
</dbReference>
<protein>
    <submittedName>
        <fullName evidence="2">Oxidoreductase domain-containing protein</fullName>
    </submittedName>
</protein>
<dbReference type="EMBL" id="AFAR01000128">
    <property type="protein sequence ID" value="EGF27669.1"/>
    <property type="molecule type" value="Genomic_DNA"/>
</dbReference>
<reference evidence="2 3" key="1">
    <citation type="journal article" date="2013" name="Mar. Genomics">
        <title>Expression of sulfatases in Rhodopirellula baltica and the diversity of sulfatases in the genus Rhodopirellula.</title>
        <authorList>
            <person name="Wegner C.E."/>
            <person name="Richter-Heitmann T."/>
            <person name="Klindworth A."/>
            <person name="Klockow C."/>
            <person name="Richter M."/>
            <person name="Achstetter T."/>
            <person name="Glockner F.O."/>
            <person name="Harder J."/>
        </authorList>
    </citation>
    <scope>NUCLEOTIDE SEQUENCE [LARGE SCALE GENOMIC DNA]</scope>
    <source>
        <strain evidence="2 3">WH47</strain>
    </source>
</reference>
<dbReference type="Gene3D" id="3.30.360.10">
    <property type="entry name" value="Dihydrodipicolinate Reductase, domain 2"/>
    <property type="match status" value="1"/>
</dbReference>
<organism evidence="2 3">
    <name type="scientific">Rhodopirellula baltica WH47</name>
    <dbReference type="NCBI Taxonomy" id="991778"/>
    <lineage>
        <taxon>Bacteria</taxon>
        <taxon>Pseudomonadati</taxon>
        <taxon>Planctomycetota</taxon>
        <taxon>Planctomycetia</taxon>
        <taxon>Pirellulales</taxon>
        <taxon>Pirellulaceae</taxon>
        <taxon>Rhodopirellula</taxon>
    </lineage>
</organism>
<dbReference type="InterPro" id="IPR000683">
    <property type="entry name" value="Gfo/Idh/MocA-like_OxRdtase_N"/>
</dbReference>
<sequence length="520" mass="57181">MKSAPASSTRGSRISRRQFTATGIAVGAAIGVHTSRSASAQATSPNEKLGVAICGVNSRGGEHIRGFDKDPRTEIRVLVDIDEKVGNSRADKVADLQGLRPKVVKDFREALDMDDVQILTSATPNHWHALMGVEAMQAGKDVYIEKPISHNIHEGRALVAAAAKYGRMFQTGTQCRSSSGIREGMQFLADGGIGEVKLARGLCYKRRKSIGPLGDYEIPAGVDFNQWSGPATYTDPKLTRQRFHYDWHWQRHYGNGDSGNQGPHQTDVARWGLGLDRHPNAVLSYAGRLGYKAERKDPDYVDAGDTANTQVSIYDYGDKTIVFETRGLSVDESADQEINELFGYSKGNKIGVIFYGEDGYLVQGPSYSRCAVFDKERKLVREFKTTSNVGDAHFANFLDAVQSRDASKLHADARCGHLSAAVAHLGNISYYVGQENRVDPKTISESLANISSLDDDQATLDRTLQHLRDNNVDPEKEQLSLGPVLKFDPETESFVDNDEAKAMETREYRDGFVVPSATDV</sequence>
<dbReference type="RefSeq" id="WP_007326290.1">
    <property type="nucleotide sequence ID" value="NZ_AFAR01000128.1"/>
</dbReference>
<dbReference type="SUPFAM" id="SSF55347">
    <property type="entry name" value="Glyceraldehyde-3-phosphate dehydrogenase-like, C-terminal domain"/>
    <property type="match status" value="1"/>
</dbReference>
<dbReference type="PANTHER" id="PTHR43818">
    <property type="entry name" value="BCDNA.GH03377"/>
    <property type="match status" value="1"/>
</dbReference>
<dbReference type="InterPro" id="IPR050463">
    <property type="entry name" value="Gfo/Idh/MocA_oxidrdct_glycsds"/>
</dbReference>
<dbReference type="Gene3D" id="3.40.50.720">
    <property type="entry name" value="NAD(P)-binding Rossmann-like Domain"/>
    <property type="match status" value="1"/>
</dbReference>
<evidence type="ECO:0000259" key="1">
    <source>
        <dbReference type="Pfam" id="PF01408"/>
    </source>
</evidence>
<dbReference type="PATRIC" id="fig|991778.3.peg.2511"/>
<dbReference type="GO" id="GO:0000166">
    <property type="term" value="F:nucleotide binding"/>
    <property type="evidence" value="ECO:0007669"/>
    <property type="project" value="InterPro"/>
</dbReference>
<evidence type="ECO:0000313" key="3">
    <source>
        <dbReference type="Proteomes" id="UP000006222"/>
    </source>
</evidence>
<dbReference type="AlphaFoldDB" id="F2ARM9"/>
<name>F2ARM9_RHOBT</name>
<dbReference type="InterPro" id="IPR036291">
    <property type="entry name" value="NAD(P)-bd_dom_sf"/>
</dbReference>
<dbReference type="SUPFAM" id="SSF51735">
    <property type="entry name" value="NAD(P)-binding Rossmann-fold domains"/>
    <property type="match status" value="1"/>
</dbReference>
<dbReference type="PANTHER" id="PTHR43818:SF5">
    <property type="entry name" value="OXIDOREDUCTASE FAMILY PROTEIN"/>
    <property type="match status" value="1"/>
</dbReference>
<gene>
    <name evidence="2" type="ORF">RBWH47_00517</name>
</gene>
<dbReference type="PROSITE" id="PS51318">
    <property type="entry name" value="TAT"/>
    <property type="match status" value="1"/>
</dbReference>
<accession>F2ARM9</accession>
<evidence type="ECO:0000313" key="2">
    <source>
        <dbReference type="EMBL" id="EGF27669.1"/>
    </source>
</evidence>
<feature type="domain" description="Gfo/Idh/MocA-like oxidoreductase N-terminal" evidence="1">
    <location>
        <begin position="50"/>
        <end position="172"/>
    </location>
</feature>